<dbReference type="RefSeq" id="WP_150996317.1">
    <property type="nucleotide sequence ID" value="NZ_BPQY01000604.1"/>
</dbReference>
<sequence>MKTNEQMKIRLPLDLKAFVAGQADRNRSTQNSEVVRAVRERMERTKETASESAATLAKA</sequence>
<feature type="compositionally biased region" description="Basic and acidic residues" evidence="1">
    <location>
        <begin position="40"/>
        <end position="49"/>
    </location>
</feature>
<evidence type="ECO:0000313" key="2">
    <source>
        <dbReference type="EMBL" id="KAB1081725.1"/>
    </source>
</evidence>
<accession>A0A6L3T6H1</accession>
<dbReference type="GO" id="GO:0006355">
    <property type="term" value="P:regulation of DNA-templated transcription"/>
    <property type="evidence" value="ECO:0007669"/>
    <property type="project" value="InterPro"/>
</dbReference>
<dbReference type="EMBL" id="VZZK01000001">
    <property type="protein sequence ID" value="KAB1081725.1"/>
    <property type="molecule type" value="Genomic_DNA"/>
</dbReference>
<protein>
    <submittedName>
        <fullName evidence="2">DNA-binding protein</fullName>
    </submittedName>
</protein>
<dbReference type="AlphaFoldDB" id="A0A6L3T6H1"/>
<dbReference type="Proteomes" id="UP000474159">
    <property type="component" value="Unassembled WGS sequence"/>
</dbReference>
<keyword evidence="3" id="KW-1185">Reference proteome</keyword>
<evidence type="ECO:0000313" key="3">
    <source>
        <dbReference type="Proteomes" id="UP000474159"/>
    </source>
</evidence>
<dbReference type="SUPFAM" id="SSF47598">
    <property type="entry name" value="Ribbon-helix-helix"/>
    <property type="match status" value="1"/>
</dbReference>
<organism evidence="2 3">
    <name type="scientific">Methylobacterium soli</name>
    <dbReference type="NCBI Taxonomy" id="553447"/>
    <lineage>
        <taxon>Bacteria</taxon>
        <taxon>Pseudomonadati</taxon>
        <taxon>Pseudomonadota</taxon>
        <taxon>Alphaproteobacteria</taxon>
        <taxon>Hyphomicrobiales</taxon>
        <taxon>Methylobacteriaceae</taxon>
        <taxon>Methylobacterium</taxon>
    </lineage>
</organism>
<name>A0A6L3T6H1_9HYPH</name>
<feature type="region of interest" description="Disordered" evidence="1">
    <location>
        <begin position="40"/>
        <end position="59"/>
    </location>
</feature>
<dbReference type="InterPro" id="IPR010985">
    <property type="entry name" value="Ribbon_hlx_hlx"/>
</dbReference>
<dbReference type="GO" id="GO:0003677">
    <property type="term" value="F:DNA binding"/>
    <property type="evidence" value="ECO:0007669"/>
    <property type="project" value="UniProtKB-KW"/>
</dbReference>
<proteinExistence type="predicted"/>
<dbReference type="OrthoDB" id="7924582at2"/>
<gene>
    <name evidence="2" type="ORF">F6X53_01085</name>
</gene>
<dbReference type="InterPro" id="IPR013321">
    <property type="entry name" value="Arc_rbn_hlx_hlx"/>
</dbReference>
<dbReference type="Gene3D" id="1.10.1220.10">
    <property type="entry name" value="Met repressor-like"/>
    <property type="match status" value="1"/>
</dbReference>
<reference evidence="2 3" key="1">
    <citation type="submission" date="2019-09" db="EMBL/GenBank/DDBJ databases">
        <title>YIM 48816 draft genome.</title>
        <authorList>
            <person name="Jiang L."/>
        </authorList>
    </citation>
    <scope>NUCLEOTIDE SEQUENCE [LARGE SCALE GENOMIC DNA]</scope>
    <source>
        <strain evidence="2 3">YIM 48816</strain>
    </source>
</reference>
<comment type="caution">
    <text evidence="2">The sequence shown here is derived from an EMBL/GenBank/DDBJ whole genome shotgun (WGS) entry which is preliminary data.</text>
</comment>
<evidence type="ECO:0000256" key="1">
    <source>
        <dbReference type="SAM" id="MobiDB-lite"/>
    </source>
</evidence>
<keyword evidence="2" id="KW-0238">DNA-binding</keyword>